<dbReference type="GeneID" id="100897273"/>
<feature type="region of interest" description="Disordered" evidence="7">
    <location>
        <begin position="662"/>
        <end position="740"/>
    </location>
</feature>
<dbReference type="PANTHER" id="PTHR24115:SF600">
    <property type="entry name" value="KINESIN-LIKE PROTEIN KIF23"/>
    <property type="match status" value="1"/>
</dbReference>
<dbReference type="SUPFAM" id="SSF52540">
    <property type="entry name" value="P-loop containing nucleoside triphosphate hydrolases"/>
    <property type="match status" value="1"/>
</dbReference>
<keyword evidence="5" id="KW-0505">Motor protein</keyword>
<dbReference type="InterPro" id="IPR027417">
    <property type="entry name" value="P-loop_NTPase"/>
</dbReference>
<dbReference type="Proteomes" id="UP000694867">
    <property type="component" value="Unplaced"/>
</dbReference>
<dbReference type="InterPro" id="IPR038105">
    <property type="entry name" value="Kif23_Arf-bd_sf"/>
</dbReference>
<dbReference type="GO" id="GO:0008017">
    <property type="term" value="F:microtubule binding"/>
    <property type="evidence" value="ECO:0007669"/>
    <property type="project" value="InterPro"/>
</dbReference>
<dbReference type="GO" id="GO:0016887">
    <property type="term" value="F:ATP hydrolysis activity"/>
    <property type="evidence" value="ECO:0007669"/>
    <property type="project" value="TreeGrafter"/>
</dbReference>
<evidence type="ECO:0000256" key="6">
    <source>
        <dbReference type="SAM" id="Coils"/>
    </source>
</evidence>
<dbReference type="GO" id="GO:0005524">
    <property type="term" value="F:ATP binding"/>
    <property type="evidence" value="ECO:0007669"/>
    <property type="project" value="UniProtKB-UniRule"/>
</dbReference>
<feature type="domain" description="Kinesin motor" evidence="8">
    <location>
        <begin position="19"/>
        <end position="443"/>
    </location>
</feature>
<feature type="coiled-coil region" evidence="6">
    <location>
        <begin position="552"/>
        <end position="617"/>
    </location>
</feature>
<dbReference type="RefSeq" id="XP_018496442.2">
    <property type="nucleotide sequence ID" value="XM_018640926.2"/>
</dbReference>
<keyword evidence="3 5" id="KW-0067">ATP-binding</keyword>
<keyword evidence="9" id="KW-1185">Reference proteome</keyword>
<evidence type="ECO:0000256" key="4">
    <source>
        <dbReference type="ARBA" id="ARBA00023212"/>
    </source>
</evidence>
<feature type="compositionally biased region" description="Low complexity" evidence="7">
    <location>
        <begin position="686"/>
        <end position="701"/>
    </location>
</feature>
<keyword evidence="2 5" id="KW-0547">Nucleotide-binding</keyword>
<organism evidence="9 10">
    <name type="scientific">Galendromus occidentalis</name>
    <name type="common">western predatory mite</name>
    <dbReference type="NCBI Taxonomy" id="34638"/>
    <lineage>
        <taxon>Eukaryota</taxon>
        <taxon>Metazoa</taxon>
        <taxon>Ecdysozoa</taxon>
        <taxon>Arthropoda</taxon>
        <taxon>Chelicerata</taxon>
        <taxon>Arachnida</taxon>
        <taxon>Acari</taxon>
        <taxon>Parasitiformes</taxon>
        <taxon>Mesostigmata</taxon>
        <taxon>Gamasina</taxon>
        <taxon>Phytoseioidea</taxon>
        <taxon>Phytoseiidae</taxon>
        <taxon>Typhlodrominae</taxon>
        <taxon>Galendromus</taxon>
    </lineage>
</organism>
<dbReference type="GO" id="GO:0005871">
    <property type="term" value="C:kinesin complex"/>
    <property type="evidence" value="ECO:0007669"/>
    <property type="project" value="TreeGrafter"/>
</dbReference>
<reference evidence="10" key="1">
    <citation type="submission" date="2025-08" db="UniProtKB">
        <authorList>
            <consortium name="RefSeq"/>
        </authorList>
    </citation>
    <scope>IDENTIFICATION</scope>
</reference>
<dbReference type="GO" id="GO:0005874">
    <property type="term" value="C:microtubule"/>
    <property type="evidence" value="ECO:0007669"/>
    <property type="project" value="TreeGrafter"/>
</dbReference>
<dbReference type="Pfam" id="PF16540">
    <property type="entry name" value="MKLP1_Arf_bdg"/>
    <property type="match status" value="1"/>
</dbReference>
<dbReference type="AlphaFoldDB" id="A0AAJ7L7C4"/>
<evidence type="ECO:0000259" key="8">
    <source>
        <dbReference type="PROSITE" id="PS50067"/>
    </source>
</evidence>
<proteinExistence type="inferred from homology"/>
<feature type="binding site" evidence="5">
    <location>
        <begin position="104"/>
        <end position="111"/>
    </location>
    <ligand>
        <name>ATP</name>
        <dbReference type="ChEBI" id="CHEBI:30616"/>
    </ligand>
</feature>
<evidence type="ECO:0000256" key="3">
    <source>
        <dbReference type="ARBA" id="ARBA00022840"/>
    </source>
</evidence>
<gene>
    <name evidence="10" type="primary">LOC100897273</name>
</gene>
<dbReference type="PANTHER" id="PTHR24115">
    <property type="entry name" value="KINESIN-RELATED"/>
    <property type="match status" value="1"/>
</dbReference>
<keyword evidence="6" id="KW-0175">Coiled coil</keyword>
<dbReference type="Pfam" id="PF00225">
    <property type="entry name" value="Kinesin"/>
    <property type="match status" value="1"/>
</dbReference>
<keyword evidence="4" id="KW-0206">Cytoskeleton</keyword>
<dbReference type="KEGG" id="goe:100897273"/>
<dbReference type="PROSITE" id="PS50067">
    <property type="entry name" value="KINESIN_MOTOR_2"/>
    <property type="match status" value="1"/>
</dbReference>
<name>A0AAJ7L7C4_9ACAR</name>
<feature type="compositionally biased region" description="Basic and acidic residues" evidence="7">
    <location>
        <begin position="814"/>
        <end position="824"/>
    </location>
</feature>
<evidence type="ECO:0000313" key="10">
    <source>
        <dbReference type="RefSeq" id="XP_018496442.2"/>
    </source>
</evidence>
<keyword evidence="4" id="KW-0963">Cytoplasm</keyword>
<dbReference type="InterPro" id="IPR032384">
    <property type="entry name" value="Kif23_Arf-bd"/>
</dbReference>
<dbReference type="Gene3D" id="3.40.850.10">
    <property type="entry name" value="Kinesin motor domain"/>
    <property type="match status" value="1"/>
</dbReference>
<evidence type="ECO:0000313" key="9">
    <source>
        <dbReference type="Proteomes" id="UP000694867"/>
    </source>
</evidence>
<evidence type="ECO:0000256" key="7">
    <source>
        <dbReference type="SAM" id="MobiDB-lite"/>
    </source>
</evidence>
<evidence type="ECO:0000256" key="1">
    <source>
        <dbReference type="ARBA" id="ARBA00004245"/>
    </source>
</evidence>
<comment type="similarity">
    <text evidence="5">Belongs to the TRAFAC class myosin-kinesin ATPase superfamily. Kinesin family.</text>
</comment>
<sequence length="860" mass="97308">MTRSVDGDHSPECDDEMDRVEVYLRLKPVDHGETDISEIQNSKTVIIDPQLSGQRHLLNQRAVRCTFEHIFGPRCDQQEVFQQVALPSVRDVLCGKSALIFMYGVTGSGKTHTMTGTPVEPGILPRTLDVLFNSIPSHLKAMKYLFKPDNVNGYDIRRTVDAMVERQNTLLASGNKAYQTPGIDRTPAKKRQRQEQSAWAKRDRREWDHSKVIGDIPDYCKVAVFVQYVEIYNNSVYDLLEEEALSVQARARGPQSKNIRDDASKCTYVFGATEVEVENADEAMDVFIRGQSRKRVAQTQMNAESSRSHSVFMIKLVQAPVSEKTGELVQKKEFIKVTQFNLVDLAGSERAHKTAATGDRLKEASNINNSLMCLRVCLEQLRDNQQRNTNRMVPYRDSKLTHLFKSFFEGCGKVKMVVCVNPRAEDCAETLEVMKFSETAQEVEMQRVQANRVQQYVEPSPAQSIEDIHMAMREPVSIPGCLSPHTHTEADLLAMQKLCADGAKEVAAFRGLFEEKGMQLRDSVKAMNDELVNTRSRLSVREKEAKQKAKTIQELMSKRNQEAREKDHLKEKLMEIEAKLESLEKRNGHLEESLRKAKDLQQRIKKEEATKRTKEREVLMSKMDRLLNEQKSEAMKQGAQLAKANLIKDIIGVNELENFDTLRASRTPKRPAPMKQRTQTFHTLDTKSTPSAKKTTAPSSSEPDLSDVDSFKTPNIHPMRTRRRSQSNNNRWLEHTDGETQDDAIMQPVIKRKKSVSKLESKDLENVDNYALVTKEGSNIQIVKGDVLVSPTGGTAVVFTGVETVSRKKVGSSKRKESETDSDGRANVGPMDTKKRCGIALEGHPYMRNVVHRSKTESLK</sequence>
<dbReference type="InterPro" id="IPR001752">
    <property type="entry name" value="Kinesin_motor_dom"/>
</dbReference>
<dbReference type="Gene3D" id="2.60.40.4330">
    <property type="entry name" value="Kinesin-like protein Kif23, Arf6-interacting domain"/>
    <property type="match status" value="1"/>
</dbReference>
<dbReference type="SMART" id="SM00129">
    <property type="entry name" value="KISc"/>
    <property type="match status" value="1"/>
</dbReference>
<dbReference type="InterPro" id="IPR027640">
    <property type="entry name" value="Kinesin-like_fam"/>
</dbReference>
<feature type="region of interest" description="Disordered" evidence="7">
    <location>
        <begin position="810"/>
        <end position="833"/>
    </location>
</feature>
<accession>A0AAJ7L7C4</accession>
<protein>
    <submittedName>
        <fullName evidence="10">Kinesin-like protein KIF23</fullName>
    </submittedName>
</protein>
<dbReference type="PRINTS" id="PR00380">
    <property type="entry name" value="KINESINHEAVY"/>
</dbReference>
<comment type="subcellular location">
    <subcellularLocation>
        <location evidence="1">Cytoplasm</location>
        <location evidence="1">Cytoskeleton</location>
    </subcellularLocation>
</comment>
<dbReference type="GO" id="GO:0007018">
    <property type="term" value="P:microtubule-based movement"/>
    <property type="evidence" value="ECO:0007669"/>
    <property type="project" value="InterPro"/>
</dbReference>
<evidence type="ECO:0000256" key="5">
    <source>
        <dbReference type="PROSITE-ProRule" id="PRU00283"/>
    </source>
</evidence>
<dbReference type="InterPro" id="IPR036961">
    <property type="entry name" value="Kinesin_motor_dom_sf"/>
</dbReference>
<dbReference type="GO" id="GO:0003777">
    <property type="term" value="F:microtubule motor activity"/>
    <property type="evidence" value="ECO:0007669"/>
    <property type="project" value="InterPro"/>
</dbReference>
<evidence type="ECO:0000256" key="2">
    <source>
        <dbReference type="ARBA" id="ARBA00022741"/>
    </source>
</evidence>
<dbReference type="GO" id="GO:0005634">
    <property type="term" value="C:nucleus"/>
    <property type="evidence" value="ECO:0007669"/>
    <property type="project" value="TreeGrafter"/>
</dbReference>
<dbReference type="GO" id="GO:0051256">
    <property type="term" value="P:mitotic spindle midzone assembly"/>
    <property type="evidence" value="ECO:0007669"/>
    <property type="project" value="TreeGrafter"/>
</dbReference>